<dbReference type="CDD" id="cd00887">
    <property type="entry name" value="MoeA"/>
    <property type="match status" value="1"/>
</dbReference>
<dbReference type="PANTHER" id="PTHR10192:SF5">
    <property type="entry name" value="GEPHYRIN"/>
    <property type="match status" value="1"/>
</dbReference>
<dbReference type="Gene3D" id="3.40.980.10">
    <property type="entry name" value="MoaB/Mog-like domain"/>
    <property type="match status" value="1"/>
</dbReference>
<dbReference type="InterPro" id="IPR001453">
    <property type="entry name" value="MoaB/Mog_dom"/>
</dbReference>
<comment type="similarity">
    <text evidence="4 11">Belongs to the MoeA family.</text>
</comment>
<dbReference type="InterPro" id="IPR036425">
    <property type="entry name" value="MoaB/Mog-like_dom_sf"/>
</dbReference>
<dbReference type="Gene3D" id="3.90.105.10">
    <property type="entry name" value="Molybdopterin biosynthesis moea protein, domain 2"/>
    <property type="match status" value="1"/>
</dbReference>
<evidence type="ECO:0000256" key="7">
    <source>
        <dbReference type="ARBA" id="ARBA00022723"/>
    </source>
</evidence>
<dbReference type="Gene3D" id="2.40.340.10">
    <property type="entry name" value="MoeA, C-terminal, domain IV"/>
    <property type="match status" value="1"/>
</dbReference>
<comment type="cofactor">
    <cofactor evidence="1 11">
        <name>Mg(2+)</name>
        <dbReference type="ChEBI" id="CHEBI:18420"/>
    </cofactor>
</comment>
<comment type="pathway">
    <text evidence="3 11">Cofactor biosynthesis; molybdopterin biosynthesis.</text>
</comment>
<reference evidence="13 14" key="1">
    <citation type="submission" date="2018-04" db="EMBL/GenBank/DDBJ databases">
        <title>Chitinophaga fuyangensis sp. nov., isolated from soil in a chemical factory.</title>
        <authorList>
            <person name="Chen K."/>
        </authorList>
    </citation>
    <scope>NUCLEOTIDE SEQUENCE [LARGE SCALE GENOMIC DNA]</scope>
    <source>
        <strain evidence="13 14">LY-1</strain>
    </source>
</reference>
<dbReference type="InterPro" id="IPR038987">
    <property type="entry name" value="MoeA-like"/>
</dbReference>
<keyword evidence="8 11" id="KW-0460">Magnesium</keyword>
<dbReference type="GO" id="GO:0005829">
    <property type="term" value="C:cytosol"/>
    <property type="evidence" value="ECO:0007669"/>
    <property type="project" value="TreeGrafter"/>
</dbReference>
<dbReference type="EC" id="2.10.1.1" evidence="11"/>
<evidence type="ECO:0000313" key="14">
    <source>
        <dbReference type="Proteomes" id="UP000244450"/>
    </source>
</evidence>
<accession>A0A2T7BP55</accession>
<evidence type="ECO:0000256" key="8">
    <source>
        <dbReference type="ARBA" id="ARBA00022842"/>
    </source>
</evidence>
<dbReference type="Gene3D" id="2.170.190.11">
    <property type="entry name" value="Molybdopterin biosynthesis moea protein, domain 3"/>
    <property type="match status" value="1"/>
</dbReference>
<keyword evidence="7 11" id="KW-0479">Metal-binding</keyword>
<dbReference type="SUPFAM" id="SSF63867">
    <property type="entry name" value="MoeA C-terminal domain-like"/>
    <property type="match status" value="1"/>
</dbReference>
<keyword evidence="9 11" id="KW-0501">Molybdenum cofactor biosynthesis</keyword>
<proteinExistence type="inferred from homology"/>
<evidence type="ECO:0000259" key="12">
    <source>
        <dbReference type="SMART" id="SM00852"/>
    </source>
</evidence>
<name>A0A2T7BP55_9BACT</name>
<comment type="function">
    <text evidence="2 11">Catalyzes the insertion of molybdate into adenylated molybdopterin with the concomitant release of AMP.</text>
</comment>
<dbReference type="InterPro" id="IPR005110">
    <property type="entry name" value="MoeA_linker/N"/>
</dbReference>
<sequence length="394" mass="41390">MITVAAAKTLLGQHATPMPAKPLPLQDAAGLVLAADVFAPQDIPAFRQSAMDGYAFAFHNWAGQPLSITATIPAGHTARTTLAAGKAARIFTGAPIPDNADTVVIQEKTEVAAAGLHIRDEVIKAGANVRPIGSEARKGALALAAGTRLTPAAIGFLATLGLDEVAVHARPRIQVIVTGNELQTPGHLLAYGQVYEANSYTLCAALAQLQLHNIPVHHAPDHAVHLQAIIAAALDTTDVLLLTGGVSVGDYDYVAQALGNCGVETLFHKVAQKPGKPLFAGRLEDKLVFGLPGNPSSVLTCFYEYVLPVIEQKMGITYSNVQAQTLVLRNAYQKAAGLTHFLKGQCDAGGVTLLTGQESYKLHSFAVANCLVQLDADQTSFAAGDPVIVHRLPF</sequence>
<dbReference type="EMBL" id="QCYK01000001">
    <property type="protein sequence ID" value="PUZ29429.1"/>
    <property type="molecule type" value="Genomic_DNA"/>
</dbReference>
<keyword evidence="5 11" id="KW-0500">Molybdenum</keyword>
<dbReference type="RefSeq" id="WP_108686066.1">
    <property type="nucleotide sequence ID" value="NZ_QCYK01000001.1"/>
</dbReference>
<dbReference type="AlphaFoldDB" id="A0A2T7BP55"/>
<dbReference type="Pfam" id="PF03454">
    <property type="entry name" value="MoeA_C"/>
    <property type="match status" value="1"/>
</dbReference>
<evidence type="ECO:0000256" key="10">
    <source>
        <dbReference type="ARBA" id="ARBA00047317"/>
    </source>
</evidence>
<comment type="caution">
    <text evidence="13">The sequence shown here is derived from an EMBL/GenBank/DDBJ whole genome shotgun (WGS) entry which is preliminary data.</text>
</comment>
<dbReference type="InterPro" id="IPR005111">
    <property type="entry name" value="MoeA_C_domain_IV"/>
</dbReference>
<dbReference type="Proteomes" id="UP000244450">
    <property type="component" value="Unassembled WGS sequence"/>
</dbReference>
<dbReference type="GO" id="GO:0061599">
    <property type="term" value="F:molybdopterin molybdotransferase activity"/>
    <property type="evidence" value="ECO:0007669"/>
    <property type="project" value="UniProtKB-UniRule"/>
</dbReference>
<keyword evidence="14" id="KW-1185">Reference proteome</keyword>
<dbReference type="Pfam" id="PF03453">
    <property type="entry name" value="MoeA_N"/>
    <property type="match status" value="1"/>
</dbReference>
<dbReference type="GO" id="GO:0006777">
    <property type="term" value="P:Mo-molybdopterin cofactor biosynthetic process"/>
    <property type="evidence" value="ECO:0007669"/>
    <property type="project" value="UniProtKB-UniRule"/>
</dbReference>
<evidence type="ECO:0000256" key="1">
    <source>
        <dbReference type="ARBA" id="ARBA00001946"/>
    </source>
</evidence>
<dbReference type="InterPro" id="IPR036135">
    <property type="entry name" value="MoeA_linker/N_sf"/>
</dbReference>
<dbReference type="UniPathway" id="UPA00344"/>
<comment type="catalytic activity">
    <reaction evidence="10">
        <text>adenylyl-molybdopterin + molybdate = Mo-molybdopterin + AMP + H(+)</text>
        <dbReference type="Rhea" id="RHEA:35047"/>
        <dbReference type="ChEBI" id="CHEBI:15378"/>
        <dbReference type="ChEBI" id="CHEBI:36264"/>
        <dbReference type="ChEBI" id="CHEBI:62727"/>
        <dbReference type="ChEBI" id="CHEBI:71302"/>
        <dbReference type="ChEBI" id="CHEBI:456215"/>
        <dbReference type="EC" id="2.10.1.1"/>
    </reaction>
</comment>
<dbReference type="InterPro" id="IPR036688">
    <property type="entry name" value="MoeA_C_domain_IV_sf"/>
</dbReference>
<feature type="domain" description="MoaB/Mog" evidence="12">
    <location>
        <begin position="174"/>
        <end position="312"/>
    </location>
</feature>
<dbReference type="NCBIfam" id="NF045515">
    <property type="entry name" value="Glp_gephyrin"/>
    <property type="match status" value="1"/>
</dbReference>
<dbReference type="OrthoDB" id="9804758at2"/>
<evidence type="ECO:0000256" key="3">
    <source>
        <dbReference type="ARBA" id="ARBA00005046"/>
    </source>
</evidence>
<organism evidence="13 14">
    <name type="scientific">Chitinophaga parva</name>
    <dbReference type="NCBI Taxonomy" id="2169414"/>
    <lineage>
        <taxon>Bacteria</taxon>
        <taxon>Pseudomonadati</taxon>
        <taxon>Bacteroidota</taxon>
        <taxon>Chitinophagia</taxon>
        <taxon>Chitinophagales</taxon>
        <taxon>Chitinophagaceae</taxon>
        <taxon>Chitinophaga</taxon>
    </lineage>
</organism>
<dbReference type="PANTHER" id="PTHR10192">
    <property type="entry name" value="MOLYBDOPTERIN BIOSYNTHESIS PROTEIN"/>
    <property type="match status" value="1"/>
</dbReference>
<dbReference type="GO" id="GO:0046872">
    <property type="term" value="F:metal ion binding"/>
    <property type="evidence" value="ECO:0007669"/>
    <property type="project" value="UniProtKB-UniRule"/>
</dbReference>
<dbReference type="NCBIfam" id="TIGR00177">
    <property type="entry name" value="molyb_syn"/>
    <property type="match status" value="1"/>
</dbReference>
<evidence type="ECO:0000256" key="11">
    <source>
        <dbReference type="RuleBase" id="RU365090"/>
    </source>
</evidence>
<evidence type="ECO:0000256" key="4">
    <source>
        <dbReference type="ARBA" id="ARBA00010763"/>
    </source>
</evidence>
<dbReference type="SUPFAM" id="SSF53218">
    <property type="entry name" value="Molybdenum cofactor biosynthesis proteins"/>
    <property type="match status" value="1"/>
</dbReference>
<dbReference type="SUPFAM" id="SSF63882">
    <property type="entry name" value="MoeA N-terminal region -like"/>
    <property type="match status" value="1"/>
</dbReference>
<evidence type="ECO:0000313" key="13">
    <source>
        <dbReference type="EMBL" id="PUZ29429.1"/>
    </source>
</evidence>
<evidence type="ECO:0000256" key="9">
    <source>
        <dbReference type="ARBA" id="ARBA00023150"/>
    </source>
</evidence>
<gene>
    <name evidence="13" type="ORF">DCC81_08260</name>
</gene>
<dbReference type="FunFam" id="3.40.980.10:FF:000004">
    <property type="entry name" value="Molybdopterin molybdenumtransferase"/>
    <property type="match status" value="1"/>
</dbReference>
<dbReference type="Pfam" id="PF00994">
    <property type="entry name" value="MoCF_biosynth"/>
    <property type="match status" value="1"/>
</dbReference>
<evidence type="ECO:0000256" key="6">
    <source>
        <dbReference type="ARBA" id="ARBA00022679"/>
    </source>
</evidence>
<dbReference type="SMART" id="SM00852">
    <property type="entry name" value="MoCF_biosynth"/>
    <property type="match status" value="1"/>
</dbReference>
<evidence type="ECO:0000256" key="2">
    <source>
        <dbReference type="ARBA" id="ARBA00002901"/>
    </source>
</evidence>
<protein>
    <recommendedName>
        <fullName evidence="11">Molybdopterin molybdenumtransferase</fullName>
        <ecNumber evidence="11">2.10.1.1</ecNumber>
    </recommendedName>
</protein>
<evidence type="ECO:0000256" key="5">
    <source>
        <dbReference type="ARBA" id="ARBA00022505"/>
    </source>
</evidence>
<keyword evidence="6 11" id="KW-0808">Transferase</keyword>